<dbReference type="RefSeq" id="WP_095606380.1">
    <property type="nucleotide sequence ID" value="NZ_NSKE01000005.1"/>
</dbReference>
<evidence type="ECO:0000313" key="2">
    <source>
        <dbReference type="EMBL" id="PAU94249.1"/>
    </source>
</evidence>
<name>A0A2A2GBN0_9BACT</name>
<comment type="caution">
    <text evidence="2">The sequence shown here is derived from an EMBL/GenBank/DDBJ whole genome shotgun (WGS) entry which is preliminary data.</text>
</comment>
<dbReference type="AlphaFoldDB" id="A0A2A2GBN0"/>
<reference evidence="2 3" key="1">
    <citation type="submission" date="2017-08" db="EMBL/GenBank/DDBJ databases">
        <title>Aliifodinibius alkalisoli sp. nov., isolated from saline alkaline soil.</title>
        <authorList>
            <person name="Liu D."/>
            <person name="Zhang G."/>
        </authorList>
    </citation>
    <scope>NUCLEOTIDE SEQUENCE [LARGE SCALE GENOMIC DNA]</scope>
    <source>
        <strain evidence="2 3">WN023</strain>
    </source>
</reference>
<accession>A0A2A2GBN0</accession>
<keyword evidence="3" id="KW-1185">Reference proteome</keyword>
<dbReference type="Proteomes" id="UP000218831">
    <property type="component" value="Unassembled WGS sequence"/>
</dbReference>
<proteinExistence type="predicted"/>
<feature type="region of interest" description="Disordered" evidence="1">
    <location>
        <begin position="1"/>
        <end position="112"/>
    </location>
</feature>
<evidence type="ECO:0000256" key="1">
    <source>
        <dbReference type="SAM" id="MobiDB-lite"/>
    </source>
</evidence>
<dbReference type="OrthoDB" id="9860259at2"/>
<feature type="compositionally biased region" description="Low complexity" evidence="1">
    <location>
        <begin position="81"/>
        <end position="105"/>
    </location>
</feature>
<organism evidence="2 3">
    <name type="scientific">Fodinibius salipaludis</name>
    <dbReference type="NCBI Taxonomy" id="2032627"/>
    <lineage>
        <taxon>Bacteria</taxon>
        <taxon>Pseudomonadati</taxon>
        <taxon>Balneolota</taxon>
        <taxon>Balneolia</taxon>
        <taxon>Balneolales</taxon>
        <taxon>Balneolaceae</taxon>
        <taxon>Fodinibius</taxon>
    </lineage>
</organism>
<dbReference type="EMBL" id="NSKE01000005">
    <property type="protein sequence ID" value="PAU94249.1"/>
    <property type="molecule type" value="Genomic_DNA"/>
</dbReference>
<gene>
    <name evidence="2" type="ORF">CK503_08530</name>
</gene>
<protein>
    <submittedName>
        <fullName evidence="2">Uncharacterized protein</fullName>
    </submittedName>
</protein>
<sequence length="149" mass="16383">MNTESSYIYEEPTEARGLGRMPTRPVMLRPVLDEPAPRNRTQQIRPRVRPRPTPKPKPVLIPRPVIDKNPVPAPPKLNINTVKKPTTKQSKPTSKPKTTNKSASKQQPNSHKDILAGTFSIGGMQVKKTHAAMAGGGIAGGLLLWKILF</sequence>
<evidence type="ECO:0000313" key="3">
    <source>
        <dbReference type="Proteomes" id="UP000218831"/>
    </source>
</evidence>